<proteinExistence type="predicted"/>
<gene>
    <name evidence="2" type="ORF">GRI69_00415</name>
</gene>
<sequence length="44" mass="4493">MKKLLTMLAFGGTMMLLPACNTVEGAAEDVESVGDCADGVEGNC</sequence>
<dbReference type="Proteomes" id="UP000448199">
    <property type="component" value="Unassembled WGS sequence"/>
</dbReference>
<protein>
    <submittedName>
        <fullName evidence="2">Entericidin EcnA/B family protein</fullName>
    </submittedName>
</protein>
<name>A0A844XNU9_9SPHN</name>
<feature type="signal peptide" evidence="1">
    <location>
        <begin position="1"/>
        <end position="19"/>
    </location>
</feature>
<feature type="chain" id="PRO_5032399090" evidence="1">
    <location>
        <begin position="20"/>
        <end position="44"/>
    </location>
</feature>
<organism evidence="2 3">
    <name type="scientific">Qipengyuania vulgaris</name>
    <dbReference type="NCBI Taxonomy" id="291985"/>
    <lineage>
        <taxon>Bacteria</taxon>
        <taxon>Pseudomonadati</taxon>
        <taxon>Pseudomonadota</taxon>
        <taxon>Alphaproteobacteria</taxon>
        <taxon>Sphingomonadales</taxon>
        <taxon>Erythrobacteraceae</taxon>
        <taxon>Qipengyuania</taxon>
    </lineage>
</organism>
<dbReference type="EMBL" id="WTYC01000001">
    <property type="protein sequence ID" value="MXO46728.1"/>
    <property type="molecule type" value="Genomic_DNA"/>
</dbReference>
<evidence type="ECO:0000256" key="1">
    <source>
        <dbReference type="SAM" id="SignalP"/>
    </source>
</evidence>
<keyword evidence="1" id="KW-0732">Signal</keyword>
<keyword evidence="3" id="KW-1185">Reference proteome</keyword>
<dbReference type="AlphaFoldDB" id="A0A844XNU9"/>
<evidence type="ECO:0000313" key="3">
    <source>
        <dbReference type="Proteomes" id="UP000448199"/>
    </source>
</evidence>
<comment type="caution">
    <text evidence="2">The sequence shown here is derived from an EMBL/GenBank/DDBJ whole genome shotgun (WGS) entry which is preliminary data.</text>
</comment>
<dbReference type="RefSeq" id="WP_160726364.1">
    <property type="nucleotide sequence ID" value="NZ_WTYC01000001.1"/>
</dbReference>
<dbReference type="OrthoDB" id="7363288at2"/>
<accession>A0A844XNU9</accession>
<reference evidence="2 3" key="1">
    <citation type="submission" date="2019-12" db="EMBL/GenBank/DDBJ databases">
        <title>Genomic-based taxomic classification of the family Erythrobacteraceae.</title>
        <authorList>
            <person name="Xu L."/>
        </authorList>
    </citation>
    <scope>NUCLEOTIDE SEQUENCE [LARGE SCALE GENOMIC DNA]</scope>
    <source>
        <strain evidence="2 3">DSM 17792</strain>
    </source>
</reference>
<evidence type="ECO:0000313" key="2">
    <source>
        <dbReference type="EMBL" id="MXO46728.1"/>
    </source>
</evidence>